<feature type="non-terminal residue" evidence="2">
    <location>
        <position position="1"/>
    </location>
</feature>
<feature type="compositionally biased region" description="Basic and acidic residues" evidence="1">
    <location>
        <begin position="409"/>
        <end position="432"/>
    </location>
</feature>
<accession>A0A6J4HKD7</accession>
<sequence>GAGGNALEQLAFHAVRPGAAAAGAADAALLARRGLAHGVLGRLRPPHGRRCSRAARRGCVARRPRAAGQRKPAGVEHRRRGADGGRRRDGADLQHQPPRRPRPRPARRRRPRGGRLHPRPRRQGAGRRRRGGRAGHADLHGRRPGGPGGNAHPRMVRAGSGAGRPAHADGGGGADTGRPPRLPHLHVRHRRLAQGGDAAAPRHAGEPRRLGHGAGAPVARRHALPLLLAAVPLLRAHGRLLPPALAWHGGGVFARRRALGGRDGGGAAHHPHRRAPAVRGAARPDAGADREGGRPQAPPVRARPRPRAPPPGRPAAGPRRTRAGRRARPRGAPQGPGALRRPAGRHGVRRRPARPRPVRLLLGARPAGAPGLRPERGGARHQRQPALEQRPPHGGRAAPRRRNPHRSGRRDTGPRRPGDGRLLERRGSDEPRLGGVRAGRGALAPHRRRRPLGRWPPRRHRPQARLHQDARRRHGEPGQDRRPADGRARDRPGGRRRRGPTRDRGHHRPGRGHGSRPRRRGEARERPLVGLRARPPLAARAALLRGERLADAHHEGEAPLGDRALRAGDRVVGAV</sequence>
<feature type="region of interest" description="Disordered" evidence="1">
    <location>
        <begin position="40"/>
        <end position="182"/>
    </location>
</feature>
<protein>
    <submittedName>
        <fullName evidence="2">Long-chain-fatty-acid--CoA ligase</fullName>
        <ecNumber evidence="2">6.2.1.3</ecNumber>
    </submittedName>
</protein>
<reference evidence="2" key="1">
    <citation type="submission" date="2020-02" db="EMBL/GenBank/DDBJ databases">
        <authorList>
            <person name="Meier V. D."/>
        </authorList>
    </citation>
    <scope>NUCLEOTIDE SEQUENCE</scope>
    <source>
        <strain evidence="2">AVDCRST_MAG04</strain>
    </source>
</reference>
<feature type="compositionally biased region" description="Basic residues" evidence="1">
    <location>
        <begin position="319"/>
        <end position="329"/>
    </location>
</feature>
<proteinExistence type="predicted"/>
<evidence type="ECO:0000256" key="1">
    <source>
        <dbReference type="SAM" id="MobiDB-lite"/>
    </source>
</evidence>
<name>A0A6J4HKD7_9PROT</name>
<feature type="compositionally biased region" description="Basic residues" evidence="1">
    <location>
        <begin position="342"/>
        <end position="357"/>
    </location>
</feature>
<feature type="compositionally biased region" description="Basic residues" evidence="1">
    <location>
        <begin position="445"/>
        <end position="474"/>
    </location>
</feature>
<feature type="region of interest" description="Disordered" evidence="1">
    <location>
        <begin position="552"/>
        <end position="575"/>
    </location>
</feature>
<feature type="compositionally biased region" description="Basic residues" evidence="1">
    <location>
        <begin position="97"/>
        <end position="133"/>
    </location>
</feature>
<dbReference type="EMBL" id="CADCTL010000063">
    <property type="protein sequence ID" value="CAA9224912.1"/>
    <property type="molecule type" value="Genomic_DNA"/>
</dbReference>
<feature type="compositionally biased region" description="Basic and acidic residues" evidence="1">
    <location>
        <begin position="73"/>
        <end position="92"/>
    </location>
</feature>
<dbReference type="GO" id="GO:0004467">
    <property type="term" value="F:long-chain fatty acid-CoA ligase activity"/>
    <property type="evidence" value="ECO:0007669"/>
    <property type="project" value="UniProtKB-EC"/>
</dbReference>
<organism evidence="2">
    <name type="scientific">uncultured Acetobacteraceae bacterium</name>
    <dbReference type="NCBI Taxonomy" id="169975"/>
    <lineage>
        <taxon>Bacteria</taxon>
        <taxon>Pseudomonadati</taxon>
        <taxon>Pseudomonadota</taxon>
        <taxon>Alphaproteobacteria</taxon>
        <taxon>Acetobacterales</taxon>
        <taxon>Acetobacteraceae</taxon>
        <taxon>environmental samples</taxon>
    </lineage>
</organism>
<feature type="region of interest" description="Disordered" evidence="1">
    <location>
        <begin position="261"/>
        <end position="536"/>
    </location>
</feature>
<feature type="compositionally biased region" description="Basic residues" evidence="1">
    <location>
        <begin position="398"/>
        <end position="408"/>
    </location>
</feature>
<keyword evidence="2" id="KW-0436">Ligase</keyword>
<feature type="compositionally biased region" description="Low complexity" evidence="1">
    <location>
        <begin position="433"/>
        <end position="444"/>
    </location>
</feature>
<evidence type="ECO:0000313" key="2">
    <source>
        <dbReference type="EMBL" id="CAA9224912.1"/>
    </source>
</evidence>
<dbReference type="AlphaFoldDB" id="A0A6J4HKD7"/>
<feature type="region of interest" description="Disordered" evidence="1">
    <location>
        <begin position="194"/>
        <end position="216"/>
    </location>
</feature>
<feature type="non-terminal residue" evidence="2">
    <location>
        <position position="575"/>
    </location>
</feature>
<feature type="compositionally biased region" description="Low complexity" evidence="1">
    <location>
        <begin position="358"/>
        <end position="367"/>
    </location>
</feature>
<feature type="compositionally biased region" description="Low complexity" evidence="1">
    <location>
        <begin position="330"/>
        <end position="341"/>
    </location>
</feature>
<feature type="compositionally biased region" description="Basic residues" evidence="1">
    <location>
        <begin position="494"/>
        <end position="519"/>
    </location>
</feature>
<feature type="compositionally biased region" description="Basic and acidic residues" evidence="1">
    <location>
        <begin position="475"/>
        <end position="493"/>
    </location>
</feature>
<gene>
    <name evidence="2" type="ORF">AVDCRST_MAG04-817</name>
</gene>
<feature type="compositionally biased region" description="Basic residues" evidence="1">
    <location>
        <begin position="44"/>
        <end position="65"/>
    </location>
</feature>
<dbReference type="EC" id="6.2.1.3" evidence="2"/>